<dbReference type="InParanoid" id="T0PT82"/>
<dbReference type="PANTHER" id="PTHR13903:SF8">
    <property type="entry name" value="PIRIN"/>
    <property type="match status" value="1"/>
</dbReference>
<dbReference type="VEuPathDB" id="FungiDB:SDRG_16702"/>
<dbReference type="OrthoDB" id="198735at2759"/>
<accession>T0PT82</accession>
<reference evidence="6 7" key="1">
    <citation type="submission" date="2012-04" db="EMBL/GenBank/DDBJ databases">
        <title>The Genome Sequence of Saprolegnia declina VS20.</title>
        <authorList>
            <consortium name="The Broad Institute Genome Sequencing Platform"/>
            <person name="Russ C."/>
            <person name="Nusbaum C."/>
            <person name="Tyler B."/>
            <person name="van West P."/>
            <person name="Dieguez-Uribeondo J."/>
            <person name="de Bruijn I."/>
            <person name="Tripathy S."/>
            <person name="Jiang R."/>
            <person name="Young S.K."/>
            <person name="Zeng Q."/>
            <person name="Gargeya S."/>
            <person name="Fitzgerald M."/>
            <person name="Haas B."/>
            <person name="Abouelleil A."/>
            <person name="Alvarado L."/>
            <person name="Arachchi H.M."/>
            <person name="Berlin A."/>
            <person name="Chapman S.B."/>
            <person name="Goldberg J."/>
            <person name="Griggs A."/>
            <person name="Gujja S."/>
            <person name="Hansen M."/>
            <person name="Howarth C."/>
            <person name="Imamovic A."/>
            <person name="Larimer J."/>
            <person name="McCowen C."/>
            <person name="Montmayeur A."/>
            <person name="Murphy C."/>
            <person name="Neiman D."/>
            <person name="Pearson M."/>
            <person name="Priest M."/>
            <person name="Roberts A."/>
            <person name="Saif S."/>
            <person name="Shea T."/>
            <person name="Sisk P."/>
            <person name="Sykes S."/>
            <person name="Wortman J."/>
            <person name="Nusbaum C."/>
            <person name="Birren B."/>
        </authorList>
    </citation>
    <scope>NUCLEOTIDE SEQUENCE [LARGE SCALE GENOMIC DNA]</scope>
    <source>
        <strain evidence="6 7">VS20</strain>
    </source>
</reference>
<name>T0PT82_SAPDV</name>
<feature type="binding site" evidence="2">
    <location>
        <position position="69"/>
    </location>
    <ligand>
        <name>Fe cation</name>
        <dbReference type="ChEBI" id="CHEBI:24875"/>
    </ligand>
</feature>
<dbReference type="STRING" id="1156394.T0PT82"/>
<sequence length="313" mass="34438">MMASAMRTIRVVDAGVSRPFGDERSVMQAFPLGIPSEESDPFLMCDHLIIESDGRAAHADDFPIGWHPHRGMDIMTYLKRGTGRHGDSMGNREEFAAPGMQWISCGSGIEHAEGGANNAGEIEEGFQIWLNVPAKHKMDDPSYGTEDPATIPQVELSPGVQARLLAGPFADGRTGQFKTKQFVQMVDFELSPSSTLTYDIPAGMDTCMLFVYEGDALLNTAPIRINQVALLDATNEAKRTFELTARSKAVSAMLFAGKKIKEPIAWHGPIVMNTQAQIRECFNDMRSGKFPPKRAPWDYKTLSAFPADKKPTQ</sequence>
<keyword evidence="7" id="KW-1185">Reference proteome</keyword>
<dbReference type="InterPro" id="IPR014710">
    <property type="entry name" value="RmlC-like_jellyroll"/>
</dbReference>
<dbReference type="InterPro" id="IPR003829">
    <property type="entry name" value="Pirin_N_dom"/>
</dbReference>
<evidence type="ECO:0000313" key="7">
    <source>
        <dbReference type="Proteomes" id="UP000030762"/>
    </source>
</evidence>
<dbReference type="CDD" id="cd02247">
    <property type="entry name" value="cupin_pirin_C"/>
    <property type="match status" value="1"/>
</dbReference>
<evidence type="ECO:0008006" key="8">
    <source>
        <dbReference type="Google" id="ProtNLM"/>
    </source>
</evidence>
<dbReference type="RefSeq" id="XP_008621142.1">
    <property type="nucleotide sequence ID" value="XM_008622920.1"/>
</dbReference>
<proteinExistence type="inferred from homology"/>
<dbReference type="GO" id="GO:0046872">
    <property type="term" value="F:metal ion binding"/>
    <property type="evidence" value="ECO:0007669"/>
    <property type="project" value="UniProtKB-KW"/>
</dbReference>
<comment type="similarity">
    <text evidence="1 3">Belongs to the pirin family.</text>
</comment>
<keyword evidence="2" id="KW-0479">Metal-binding</keyword>
<gene>
    <name evidence="6" type="ORF">SDRG_16702</name>
</gene>
<protein>
    <recommendedName>
        <fullName evidence="8">Pirin</fullName>
    </recommendedName>
</protein>
<keyword evidence="2" id="KW-0408">Iron</keyword>
<feature type="binding site" evidence="2">
    <location>
        <position position="67"/>
    </location>
    <ligand>
        <name>Fe cation</name>
        <dbReference type="ChEBI" id="CHEBI:24875"/>
    </ligand>
</feature>
<feature type="domain" description="Pirin N-terminal" evidence="4">
    <location>
        <begin position="36"/>
        <end position="130"/>
    </location>
</feature>
<dbReference type="EMBL" id="JH767278">
    <property type="protein sequence ID" value="EQC25436.1"/>
    <property type="molecule type" value="Genomic_DNA"/>
</dbReference>
<dbReference type="SUPFAM" id="SSF51182">
    <property type="entry name" value="RmlC-like cupins"/>
    <property type="match status" value="1"/>
</dbReference>
<evidence type="ECO:0000256" key="1">
    <source>
        <dbReference type="ARBA" id="ARBA00008416"/>
    </source>
</evidence>
<dbReference type="eggNOG" id="ENOG502QQ5A">
    <property type="taxonomic scope" value="Eukaryota"/>
</dbReference>
<dbReference type="Gene3D" id="2.60.120.10">
    <property type="entry name" value="Jelly Rolls"/>
    <property type="match status" value="2"/>
</dbReference>
<feature type="binding site" evidence="2">
    <location>
        <position position="113"/>
    </location>
    <ligand>
        <name>Fe cation</name>
        <dbReference type="ChEBI" id="CHEBI:24875"/>
    </ligand>
</feature>
<evidence type="ECO:0000256" key="2">
    <source>
        <dbReference type="PIRSR" id="PIRSR006232-1"/>
    </source>
</evidence>
<evidence type="ECO:0000313" key="6">
    <source>
        <dbReference type="EMBL" id="EQC25436.1"/>
    </source>
</evidence>
<dbReference type="GeneID" id="19957429"/>
<evidence type="ECO:0000256" key="3">
    <source>
        <dbReference type="RuleBase" id="RU003457"/>
    </source>
</evidence>
<dbReference type="AlphaFoldDB" id="T0PT82"/>
<dbReference type="Pfam" id="PF05726">
    <property type="entry name" value="Pirin_C"/>
    <property type="match status" value="1"/>
</dbReference>
<comment type="cofactor">
    <cofactor evidence="2">
        <name>Fe cation</name>
        <dbReference type="ChEBI" id="CHEBI:24875"/>
    </cofactor>
    <text evidence="2">Binds 1 Fe cation per subunit.</text>
</comment>
<dbReference type="InterPro" id="IPR012093">
    <property type="entry name" value="Pirin"/>
</dbReference>
<dbReference type="InterPro" id="IPR011051">
    <property type="entry name" value="RmlC_Cupin_sf"/>
</dbReference>
<organism evidence="6 7">
    <name type="scientific">Saprolegnia diclina (strain VS20)</name>
    <dbReference type="NCBI Taxonomy" id="1156394"/>
    <lineage>
        <taxon>Eukaryota</taxon>
        <taxon>Sar</taxon>
        <taxon>Stramenopiles</taxon>
        <taxon>Oomycota</taxon>
        <taxon>Saprolegniomycetes</taxon>
        <taxon>Saprolegniales</taxon>
        <taxon>Saprolegniaceae</taxon>
        <taxon>Saprolegnia</taxon>
    </lineage>
</organism>
<dbReference type="Proteomes" id="UP000030762">
    <property type="component" value="Unassembled WGS sequence"/>
</dbReference>
<evidence type="ECO:0000259" key="5">
    <source>
        <dbReference type="Pfam" id="PF05726"/>
    </source>
</evidence>
<feature type="domain" description="Pirin C-terminal" evidence="5">
    <location>
        <begin position="185"/>
        <end position="290"/>
    </location>
</feature>
<feature type="binding site" evidence="2">
    <location>
        <position position="111"/>
    </location>
    <ligand>
        <name>Fe cation</name>
        <dbReference type="ChEBI" id="CHEBI:24875"/>
    </ligand>
</feature>
<evidence type="ECO:0000259" key="4">
    <source>
        <dbReference type="Pfam" id="PF02678"/>
    </source>
</evidence>
<dbReference type="InterPro" id="IPR008778">
    <property type="entry name" value="Pirin_C_dom"/>
</dbReference>
<dbReference type="Pfam" id="PF02678">
    <property type="entry name" value="Pirin"/>
    <property type="match status" value="1"/>
</dbReference>
<dbReference type="PANTHER" id="PTHR13903">
    <property type="entry name" value="PIRIN-RELATED"/>
    <property type="match status" value="1"/>
</dbReference>
<dbReference type="PIRSF" id="PIRSF006232">
    <property type="entry name" value="Pirin"/>
    <property type="match status" value="1"/>
</dbReference>